<dbReference type="AlphaFoldDB" id="X1IJV3"/>
<protein>
    <recommendedName>
        <fullName evidence="2">Thioredoxin-like fold domain-containing protein</fullName>
    </recommendedName>
</protein>
<evidence type="ECO:0000313" key="1">
    <source>
        <dbReference type="EMBL" id="GAH69530.1"/>
    </source>
</evidence>
<accession>X1IJV3</accession>
<organism evidence="1">
    <name type="scientific">marine sediment metagenome</name>
    <dbReference type="NCBI Taxonomy" id="412755"/>
    <lineage>
        <taxon>unclassified sequences</taxon>
        <taxon>metagenomes</taxon>
        <taxon>ecological metagenomes</taxon>
    </lineage>
</organism>
<dbReference type="EMBL" id="BARU01033623">
    <property type="protein sequence ID" value="GAH69530.1"/>
    <property type="molecule type" value="Genomic_DNA"/>
</dbReference>
<feature type="non-terminal residue" evidence="1">
    <location>
        <position position="1"/>
    </location>
</feature>
<sequence>CEELKPVFKKLANLKGWKYKEINVEKCETKICTALDYVPTIYVDNKKLDFENMEKLFKE</sequence>
<comment type="caution">
    <text evidence="1">The sequence shown here is derived from an EMBL/GenBank/DDBJ whole genome shotgun (WGS) entry which is preliminary data.</text>
</comment>
<evidence type="ECO:0008006" key="2">
    <source>
        <dbReference type="Google" id="ProtNLM"/>
    </source>
</evidence>
<proteinExistence type="predicted"/>
<name>X1IJV3_9ZZZZ</name>
<gene>
    <name evidence="1" type="ORF">S03H2_52876</name>
</gene>
<reference evidence="1" key="1">
    <citation type="journal article" date="2014" name="Front. Microbiol.">
        <title>High frequency of phylogenetically diverse reductive dehalogenase-homologous genes in deep subseafloor sedimentary metagenomes.</title>
        <authorList>
            <person name="Kawai M."/>
            <person name="Futagami T."/>
            <person name="Toyoda A."/>
            <person name="Takaki Y."/>
            <person name="Nishi S."/>
            <person name="Hori S."/>
            <person name="Arai W."/>
            <person name="Tsubouchi T."/>
            <person name="Morono Y."/>
            <person name="Uchiyama I."/>
            <person name="Ito T."/>
            <person name="Fujiyama A."/>
            <person name="Inagaki F."/>
            <person name="Takami H."/>
        </authorList>
    </citation>
    <scope>NUCLEOTIDE SEQUENCE</scope>
    <source>
        <strain evidence="1">Expedition CK06-06</strain>
    </source>
</reference>